<feature type="compositionally biased region" description="Gly residues" evidence="1">
    <location>
        <begin position="400"/>
        <end position="411"/>
    </location>
</feature>
<evidence type="ECO:0000313" key="2">
    <source>
        <dbReference type="EMBL" id="KAK3772589.1"/>
    </source>
</evidence>
<dbReference type="Proteomes" id="UP001283361">
    <property type="component" value="Unassembled WGS sequence"/>
</dbReference>
<feature type="compositionally biased region" description="Basic and acidic residues" evidence="1">
    <location>
        <begin position="539"/>
        <end position="555"/>
    </location>
</feature>
<dbReference type="AlphaFoldDB" id="A0AAE1DJ31"/>
<feature type="compositionally biased region" description="Basic and acidic residues" evidence="1">
    <location>
        <begin position="569"/>
        <end position="584"/>
    </location>
</feature>
<feature type="compositionally biased region" description="Polar residues" evidence="1">
    <location>
        <begin position="321"/>
        <end position="330"/>
    </location>
</feature>
<feature type="compositionally biased region" description="Polar residues" evidence="1">
    <location>
        <begin position="8"/>
        <end position="32"/>
    </location>
</feature>
<keyword evidence="3" id="KW-1185">Reference proteome</keyword>
<gene>
    <name evidence="2" type="ORF">RRG08_027326</name>
</gene>
<feature type="compositionally biased region" description="Basic and acidic residues" evidence="1">
    <location>
        <begin position="425"/>
        <end position="455"/>
    </location>
</feature>
<feature type="region of interest" description="Disordered" evidence="1">
    <location>
        <begin position="1"/>
        <end position="96"/>
    </location>
</feature>
<feature type="compositionally biased region" description="Polar residues" evidence="1">
    <location>
        <begin position="677"/>
        <end position="688"/>
    </location>
</feature>
<feature type="region of interest" description="Disordered" evidence="1">
    <location>
        <begin position="361"/>
        <end position="455"/>
    </location>
</feature>
<evidence type="ECO:0000256" key="1">
    <source>
        <dbReference type="SAM" id="MobiDB-lite"/>
    </source>
</evidence>
<comment type="caution">
    <text evidence="2">The sequence shown here is derived from an EMBL/GenBank/DDBJ whole genome shotgun (WGS) entry which is preliminary data.</text>
</comment>
<feature type="compositionally biased region" description="Basic and acidic residues" evidence="1">
    <location>
        <begin position="48"/>
        <end position="61"/>
    </location>
</feature>
<feature type="region of interest" description="Disordered" evidence="1">
    <location>
        <begin position="481"/>
        <end position="718"/>
    </location>
</feature>
<name>A0AAE1DJ31_9GAST</name>
<feature type="compositionally biased region" description="Low complexity" evidence="1">
    <location>
        <begin position="653"/>
        <end position="665"/>
    </location>
</feature>
<proteinExistence type="predicted"/>
<feature type="compositionally biased region" description="Gly residues" evidence="1">
    <location>
        <begin position="630"/>
        <end position="639"/>
    </location>
</feature>
<feature type="compositionally biased region" description="Gly residues" evidence="1">
    <location>
        <begin position="514"/>
        <end position="523"/>
    </location>
</feature>
<feature type="region of interest" description="Disordered" evidence="1">
    <location>
        <begin position="309"/>
        <end position="339"/>
    </location>
</feature>
<accession>A0AAE1DJ31</accession>
<dbReference type="EMBL" id="JAWDGP010003613">
    <property type="protein sequence ID" value="KAK3772589.1"/>
    <property type="molecule type" value="Genomic_DNA"/>
</dbReference>
<sequence>MSAEEENSAQTSAAPEQIKQESVASTSGNANENFVVLDMAGDSEDSDKEEKGTKERKEKTVKANTPDPVLKPAVSDPNANPSAANPRLRKKPKAPVVDVNSLRKRKWQLKVYPLHADDLQLTYTSILCKLASESLLYIPSEGRHGKAELYVATQKETAAIIGKLLRMGFHHKLLSIEVVRKDTGGKEDGDESKKECKAFLMFDKFLSKKIFDAKGEKGMLVEKIVTLNKLPKAATKDFIGALFPFATDIEIIDSENQDERKATVKCKTPVTSLLVYKSFKRLEINDVHVKLTVDESVKAISLPPMFFMPPPENKSMGPPESTENLNQSSLPRRPPPMMNSLNRRVQQIKKRAILTRRKPLRGGLIRGGRPNGPEDALVEGPRGSLLGRPMMRRLGDDGGRMGPGGLLGRPGPGMRDMPMGLGRRRMNDRLMDRRNRDRDSPERKRRREEGDSHVTKEMLQLQNQLNQAIKNQIAMLNTAQTGAGPMRSDNFPLPTASHRVSLLGHGPRQFGSGAEMGGMGGGPRSMEHQSDFSGGSWSDRGRMDRGDRNRPDRIPRGGPSGRSGGAMDRPARPDRPLDRNKRMESGGPGRMEPRAGGGNDRMDRGSRDRSERDRSSGAAPGPRGSHRAGYGSGSGGGGDSSSRSKGDSHRSSHNSSHNSESARSGSRGRRASEFSSNARSSQRNDSTYSSGSHGQGGNSGRYGDFNQNEGDSSYYRRY</sequence>
<evidence type="ECO:0000313" key="3">
    <source>
        <dbReference type="Proteomes" id="UP001283361"/>
    </source>
</evidence>
<feature type="compositionally biased region" description="Basic and acidic residues" evidence="1">
    <location>
        <begin position="600"/>
        <end position="615"/>
    </location>
</feature>
<reference evidence="2" key="1">
    <citation type="journal article" date="2023" name="G3 (Bethesda)">
        <title>A reference genome for the long-term kleptoplast-retaining sea slug Elysia crispata morphotype clarki.</title>
        <authorList>
            <person name="Eastman K.E."/>
            <person name="Pendleton A.L."/>
            <person name="Shaikh M.A."/>
            <person name="Suttiyut T."/>
            <person name="Ogas R."/>
            <person name="Tomko P."/>
            <person name="Gavelis G."/>
            <person name="Widhalm J.R."/>
            <person name="Wisecaver J.H."/>
        </authorList>
    </citation>
    <scope>NUCLEOTIDE SEQUENCE</scope>
    <source>
        <strain evidence="2">ECLA1</strain>
    </source>
</reference>
<protein>
    <submittedName>
        <fullName evidence="2">Uncharacterized protein</fullName>
    </submittedName>
</protein>
<organism evidence="2 3">
    <name type="scientific">Elysia crispata</name>
    <name type="common">lettuce slug</name>
    <dbReference type="NCBI Taxonomy" id="231223"/>
    <lineage>
        <taxon>Eukaryota</taxon>
        <taxon>Metazoa</taxon>
        <taxon>Spiralia</taxon>
        <taxon>Lophotrochozoa</taxon>
        <taxon>Mollusca</taxon>
        <taxon>Gastropoda</taxon>
        <taxon>Heterobranchia</taxon>
        <taxon>Euthyneura</taxon>
        <taxon>Panpulmonata</taxon>
        <taxon>Sacoglossa</taxon>
        <taxon>Placobranchoidea</taxon>
        <taxon>Plakobranchidae</taxon>
        <taxon>Elysia</taxon>
    </lineage>
</organism>